<evidence type="ECO:0000256" key="1">
    <source>
        <dbReference type="SAM" id="MobiDB-lite"/>
    </source>
</evidence>
<dbReference type="EMBL" id="BSTJ01000015">
    <property type="protein sequence ID" value="GLY80592.1"/>
    <property type="molecule type" value="Genomic_DNA"/>
</dbReference>
<dbReference type="AlphaFoldDB" id="A0A9W6RUW5"/>
<feature type="region of interest" description="Disordered" evidence="1">
    <location>
        <begin position="1"/>
        <end position="91"/>
    </location>
</feature>
<gene>
    <name evidence="2" type="ORF">Airi01_088590</name>
</gene>
<organism evidence="2 3">
    <name type="scientific">Actinoallomurus iriomotensis</name>
    <dbReference type="NCBI Taxonomy" id="478107"/>
    <lineage>
        <taxon>Bacteria</taxon>
        <taxon>Bacillati</taxon>
        <taxon>Actinomycetota</taxon>
        <taxon>Actinomycetes</taxon>
        <taxon>Streptosporangiales</taxon>
        <taxon>Thermomonosporaceae</taxon>
        <taxon>Actinoallomurus</taxon>
    </lineage>
</organism>
<reference evidence="2" key="1">
    <citation type="submission" date="2023-03" db="EMBL/GenBank/DDBJ databases">
        <title>Actinoallomurus iriomotensis NBRC 103681.</title>
        <authorList>
            <person name="Ichikawa N."/>
            <person name="Sato H."/>
            <person name="Tonouchi N."/>
        </authorList>
    </citation>
    <scope>NUCLEOTIDE SEQUENCE</scope>
    <source>
        <strain evidence="2">NBRC 103681</strain>
    </source>
</reference>
<proteinExistence type="predicted"/>
<comment type="caution">
    <text evidence="2">The sequence shown here is derived from an EMBL/GenBank/DDBJ whole genome shotgun (WGS) entry which is preliminary data.</text>
</comment>
<protein>
    <submittedName>
        <fullName evidence="2">Uncharacterized protein</fullName>
    </submittedName>
</protein>
<dbReference type="Proteomes" id="UP001165135">
    <property type="component" value="Unassembled WGS sequence"/>
</dbReference>
<sequence length="91" mass="9973">MPEAGLLRPPTDVEEVKGPIPLEKGRTAGTRMHPRDPGPPLARMPREEARTRTPGASLIFTPETHGSSPVSHRPYAGTTGRIDAVLRRRPY</sequence>
<name>A0A9W6RUW5_9ACTN</name>
<accession>A0A9W6RUW5</accession>
<evidence type="ECO:0000313" key="2">
    <source>
        <dbReference type="EMBL" id="GLY80592.1"/>
    </source>
</evidence>
<evidence type="ECO:0000313" key="3">
    <source>
        <dbReference type="Proteomes" id="UP001165135"/>
    </source>
</evidence>